<dbReference type="PANTHER" id="PTHR31133:SF2">
    <property type="entry name" value="EXPRESSED PROTEIN"/>
    <property type="match status" value="1"/>
</dbReference>
<protein>
    <submittedName>
        <fullName evidence="1">Uncharacterized membrane protein At3g27390 isoform X1</fullName>
    </submittedName>
</protein>
<name>A0A699L924_TANCI</name>
<feature type="non-terminal residue" evidence="1">
    <location>
        <position position="180"/>
    </location>
</feature>
<reference evidence="1" key="1">
    <citation type="journal article" date="2019" name="Sci. Rep.">
        <title>Draft genome of Tanacetum cinerariifolium, the natural source of mosquito coil.</title>
        <authorList>
            <person name="Yamashiro T."/>
            <person name="Shiraishi A."/>
            <person name="Satake H."/>
            <person name="Nakayama K."/>
        </authorList>
    </citation>
    <scope>NUCLEOTIDE SEQUENCE</scope>
</reference>
<accession>A0A699L924</accession>
<proteinExistence type="predicted"/>
<dbReference type="EMBL" id="BKCJ010583504">
    <property type="protein sequence ID" value="GFB24256.1"/>
    <property type="molecule type" value="Genomic_DNA"/>
</dbReference>
<dbReference type="PANTHER" id="PTHR31133">
    <property type="entry name" value="MEMBRANE PROTEIN"/>
    <property type="match status" value="1"/>
</dbReference>
<comment type="caution">
    <text evidence="1">The sequence shown here is derived from an EMBL/GenBank/DDBJ whole genome shotgun (WGS) entry which is preliminary data.</text>
</comment>
<dbReference type="InterPro" id="IPR040229">
    <property type="entry name" value="At3g27390-like"/>
</dbReference>
<organism evidence="1">
    <name type="scientific">Tanacetum cinerariifolium</name>
    <name type="common">Dalmatian daisy</name>
    <name type="synonym">Chrysanthemum cinerariifolium</name>
    <dbReference type="NCBI Taxonomy" id="118510"/>
    <lineage>
        <taxon>Eukaryota</taxon>
        <taxon>Viridiplantae</taxon>
        <taxon>Streptophyta</taxon>
        <taxon>Embryophyta</taxon>
        <taxon>Tracheophyta</taxon>
        <taxon>Spermatophyta</taxon>
        <taxon>Magnoliopsida</taxon>
        <taxon>eudicotyledons</taxon>
        <taxon>Gunneridae</taxon>
        <taxon>Pentapetalae</taxon>
        <taxon>asterids</taxon>
        <taxon>campanulids</taxon>
        <taxon>Asterales</taxon>
        <taxon>Asteraceae</taxon>
        <taxon>Asteroideae</taxon>
        <taxon>Anthemideae</taxon>
        <taxon>Anthemidinae</taxon>
        <taxon>Tanacetum</taxon>
    </lineage>
</organism>
<dbReference type="AlphaFoldDB" id="A0A699L924"/>
<gene>
    <name evidence="1" type="ORF">Tci_696227</name>
</gene>
<dbReference type="GO" id="GO:0010228">
    <property type="term" value="P:vegetative to reproductive phase transition of meristem"/>
    <property type="evidence" value="ECO:0007669"/>
    <property type="project" value="TreeGrafter"/>
</dbReference>
<sequence length="180" mass="20332">MWNLTLLILGENVLEGFMDVKDIEECIVKGRCKKLAIKLPAWSIMQCLLASAKSESSGFVIYEVELTRTNLPRDKVFEWFIGPLLVMKEQIEDWDDSGFTSNDHDRRAQLQAIIRRLQGIVGSMSRMPTFRRKFKNLVKVLYLEALQAGIIVTPPEGGGLKRRLSGQGSIEKAGVKHLTV</sequence>
<evidence type="ECO:0000313" key="1">
    <source>
        <dbReference type="EMBL" id="GFB24256.1"/>
    </source>
</evidence>